<keyword evidence="4" id="KW-1185">Reference proteome</keyword>
<sequence>MTLAGVLWLSKAYRYGAPSKLCVTGNLFTVRMGKMEQRTLFQIGFFLLFAVATISAVPRDCTAIKRSNRRAASGVYVIQPQRSPLLVVKCVMKRNSGWTVIQRSSRASKITWKESWTTYKYGFGDVLSDFWLGNEYIYLLTKQNRYKLRIEFLDTRNRIKYAEYSSFYIESERGKYIIRLGTFSGNVVDQMTQLTKNSLVDNQPFSTKDRDYDSFRRSCAASYGGWWFDACGRVYLNRKYPYWSGINIKKVTMMIQPTC</sequence>
<dbReference type="Proteomes" id="UP000288216">
    <property type="component" value="Unassembled WGS sequence"/>
</dbReference>
<dbReference type="CDD" id="cd00087">
    <property type="entry name" value="FReD"/>
    <property type="match status" value="1"/>
</dbReference>
<dbReference type="PANTHER" id="PTHR19143:SF425">
    <property type="entry name" value="FIBRINOGEN C-TERMINAL DOMAIN-CONTAINING PROTEIN"/>
    <property type="match status" value="1"/>
</dbReference>
<evidence type="ECO:0000313" key="4">
    <source>
        <dbReference type="Proteomes" id="UP000288216"/>
    </source>
</evidence>
<dbReference type="Pfam" id="PF00147">
    <property type="entry name" value="Fibrinogen_C"/>
    <property type="match status" value="1"/>
</dbReference>
<organism evidence="3 4">
    <name type="scientific">Scyliorhinus torazame</name>
    <name type="common">Cloudy catshark</name>
    <name type="synonym">Catulus torazame</name>
    <dbReference type="NCBI Taxonomy" id="75743"/>
    <lineage>
        <taxon>Eukaryota</taxon>
        <taxon>Metazoa</taxon>
        <taxon>Chordata</taxon>
        <taxon>Craniata</taxon>
        <taxon>Vertebrata</taxon>
        <taxon>Chondrichthyes</taxon>
        <taxon>Elasmobranchii</taxon>
        <taxon>Galeomorphii</taxon>
        <taxon>Galeoidea</taxon>
        <taxon>Carcharhiniformes</taxon>
        <taxon>Scyliorhinidae</taxon>
        <taxon>Scyliorhinus</taxon>
    </lineage>
</organism>
<accession>A0A401NW17</accession>
<keyword evidence="1" id="KW-1133">Transmembrane helix</keyword>
<dbReference type="PROSITE" id="PS51406">
    <property type="entry name" value="FIBRINOGEN_C_2"/>
    <property type="match status" value="1"/>
</dbReference>
<evidence type="ECO:0000313" key="3">
    <source>
        <dbReference type="EMBL" id="GCB65059.1"/>
    </source>
</evidence>
<dbReference type="STRING" id="75743.A0A401NW17"/>
<dbReference type="PANTHER" id="PTHR19143">
    <property type="entry name" value="FIBRINOGEN/TENASCIN/ANGIOPOEITIN"/>
    <property type="match status" value="1"/>
</dbReference>
<dbReference type="InterPro" id="IPR036056">
    <property type="entry name" value="Fibrinogen-like_C"/>
</dbReference>
<name>A0A401NW17_SCYTO</name>
<feature type="domain" description="Fibrinogen C-terminal" evidence="2">
    <location>
        <begin position="52"/>
        <end position="259"/>
    </location>
</feature>
<feature type="transmembrane region" description="Helical" evidence="1">
    <location>
        <begin position="38"/>
        <end position="57"/>
    </location>
</feature>
<dbReference type="InterPro" id="IPR050373">
    <property type="entry name" value="Fibrinogen_C-term_domain"/>
</dbReference>
<reference evidence="3 4" key="1">
    <citation type="journal article" date="2018" name="Nat. Ecol. Evol.">
        <title>Shark genomes provide insights into elasmobranch evolution and the origin of vertebrates.</title>
        <authorList>
            <person name="Hara Y"/>
            <person name="Yamaguchi K"/>
            <person name="Onimaru K"/>
            <person name="Kadota M"/>
            <person name="Koyanagi M"/>
            <person name="Keeley SD"/>
            <person name="Tatsumi K"/>
            <person name="Tanaka K"/>
            <person name="Motone F"/>
            <person name="Kageyama Y"/>
            <person name="Nozu R"/>
            <person name="Adachi N"/>
            <person name="Nishimura O"/>
            <person name="Nakagawa R"/>
            <person name="Tanegashima C"/>
            <person name="Kiyatake I"/>
            <person name="Matsumoto R"/>
            <person name="Murakumo K"/>
            <person name="Nishida K"/>
            <person name="Terakita A"/>
            <person name="Kuratani S"/>
            <person name="Sato K"/>
            <person name="Hyodo S Kuraku.S."/>
        </authorList>
    </citation>
    <scope>NUCLEOTIDE SEQUENCE [LARGE SCALE GENOMIC DNA]</scope>
</reference>
<keyword evidence="1" id="KW-0812">Transmembrane</keyword>
<proteinExistence type="predicted"/>
<dbReference type="SUPFAM" id="SSF56496">
    <property type="entry name" value="Fibrinogen C-terminal domain-like"/>
    <property type="match status" value="1"/>
</dbReference>
<gene>
    <name evidence="3" type="ORF">scyTo_0004710</name>
</gene>
<dbReference type="OMA" id="NTELEWN"/>
<keyword evidence="1" id="KW-0472">Membrane</keyword>
<protein>
    <recommendedName>
        <fullName evidence="2">Fibrinogen C-terminal domain-containing protein</fullName>
    </recommendedName>
</protein>
<dbReference type="SMART" id="SM00186">
    <property type="entry name" value="FBG"/>
    <property type="match status" value="1"/>
</dbReference>
<dbReference type="GO" id="GO:0005615">
    <property type="term" value="C:extracellular space"/>
    <property type="evidence" value="ECO:0007669"/>
    <property type="project" value="TreeGrafter"/>
</dbReference>
<dbReference type="Gene3D" id="3.90.215.10">
    <property type="entry name" value="Gamma Fibrinogen, chain A, domain 1"/>
    <property type="match status" value="1"/>
</dbReference>
<evidence type="ECO:0000259" key="2">
    <source>
        <dbReference type="PROSITE" id="PS51406"/>
    </source>
</evidence>
<dbReference type="OrthoDB" id="7735550at2759"/>
<dbReference type="EMBL" id="BFAA01001412">
    <property type="protein sequence ID" value="GCB65059.1"/>
    <property type="molecule type" value="Genomic_DNA"/>
</dbReference>
<dbReference type="AlphaFoldDB" id="A0A401NW17"/>
<evidence type="ECO:0000256" key="1">
    <source>
        <dbReference type="SAM" id="Phobius"/>
    </source>
</evidence>
<dbReference type="InterPro" id="IPR002181">
    <property type="entry name" value="Fibrinogen_a/b/g_C_dom"/>
</dbReference>
<comment type="caution">
    <text evidence="3">The sequence shown here is derived from an EMBL/GenBank/DDBJ whole genome shotgun (WGS) entry which is preliminary data.</text>
</comment>
<dbReference type="InterPro" id="IPR014716">
    <property type="entry name" value="Fibrinogen_a/b/g_C_1"/>
</dbReference>